<evidence type="ECO:0000313" key="3">
    <source>
        <dbReference type="EMBL" id="MCJ0764601.1"/>
    </source>
</evidence>
<organism evidence="3 4">
    <name type="scientific">Variovorax terrae</name>
    <dbReference type="NCBI Taxonomy" id="2923278"/>
    <lineage>
        <taxon>Bacteria</taxon>
        <taxon>Pseudomonadati</taxon>
        <taxon>Pseudomonadota</taxon>
        <taxon>Betaproteobacteria</taxon>
        <taxon>Burkholderiales</taxon>
        <taxon>Comamonadaceae</taxon>
        <taxon>Variovorax</taxon>
    </lineage>
</organism>
<dbReference type="SMART" id="SM01080">
    <property type="entry name" value="CHASE2"/>
    <property type="match status" value="1"/>
</dbReference>
<dbReference type="EMBL" id="JALGBI010000002">
    <property type="protein sequence ID" value="MCJ0764601.1"/>
    <property type="molecule type" value="Genomic_DNA"/>
</dbReference>
<dbReference type="InterPro" id="IPR007890">
    <property type="entry name" value="CHASE2"/>
</dbReference>
<dbReference type="Proteomes" id="UP001139447">
    <property type="component" value="Unassembled WGS sequence"/>
</dbReference>
<comment type="caution">
    <text evidence="3">The sequence shown here is derived from an EMBL/GenBank/DDBJ whole genome shotgun (WGS) entry which is preliminary data.</text>
</comment>
<dbReference type="RefSeq" id="WP_243307474.1">
    <property type="nucleotide sequence ID" value="NZ_JALGBI010000002.1"/>
</dbReference>
<protein>
    <submittedName>
        <fullName evidence="3">CHASE2 domain-containing protein</fullName>
    </submittedName>
</protein>
<feature type="transmembrane region" description="Helical" evidence="1">
    <location>
        <begin position="353"/>
        <end position="373"/>
    </location>
</feature>
<feature type="transmembrane region" description="Helical" evidence="1">
    <location>
        <begin position="329"/>
        <end position="346"/>
    </location>
</feature>
<keyword evidence="1" id="KW-0472">Membrane</keyword>
<reference evidence="3" key="1">
    <citation type="submission" date="2022-03" db="EMBL/GenBank/DDBJ databases">
        <authorList>
            <person name="Woo C.Y."/>
        </authorList>
    </citation>
    <scope>NUCLEOTIDE SEQUENCE</scope>
    <source>
        <strain evidence="3">CYS-02</strain>
    </source>
</reference>
<dbReference type="Pfam" id="PF05226">
    <property type="entry name" value="CHASE2"/>
    <property type="match status" value="1"/>
</dbReference>
<name>A0A9X2ARW8_9BURK</name>
<keyword evidence="1" id="KW-0812">Transmembrane</keyword>
<evidence type="ECO:0000259" key="2">
    <source>
        <dbReference type="SMART" id="SM01080"/>
    </source>
</evidence>
<sequence length="537" mass="57789">MQRWRSILLPLGGLPARRVTWGLAALFSLWAVLDVMVLHVSGGLAQSTYDAMVRARFHAAAPDPRVVIIDIDEASLARMGREFGRWPWPRDTLAAVLDHVEKQQPAALVWDIIFSDPDRLNPGGDAAFNEAVRRSPRSHFSVVRLPRANDGASQITRAQLPGLWLTPQDGSATVALIAPALPAVAAARLGFNNGYPDNDGILRRYRAFEQLPDGSVIQSIARSVAGSLQPAPGQDAAPADRDALIAWRKRAQSYPRVSFADVFAQADGGRPLGAVPDFAGKLVIIGATAPSLHDIHPAPLSATQAGVESLATVIDNAVNQRHLAELPRWLQALLAVLLCAGIALWVQVRSVASLAPALLVLPATLLGISYLTLNGSPVFVDLSLAAGVALVFLAVLRYWNRLRREYWCLPPAPGAGPLWVWPWLRATPWVDSALDRLLDAVERHAPGCRVIVLDAHYVWPGRLRWPELARCAAVVGSREALQAARPALEPALGRLAQRSGEPVPVQVPAGPGDGREALATTTFMAWAALQNPGTTHG</sequence>
<feature type="transmembrane region" description="Helical" evidence="1">
    <location>
        <begin position="379"/>
        <end position="399"/>
    </location>
</feature>
<feature type="domain" description="CHASE2" evidence="2">
    <location>
        <begin position="41"/>
        <end position="346"/>
    </location>
</feature>
<accession>A0A9X2ARW8</accession>
<dbReference type="AlphaFoldDB" id="A0A9X2ARW8"/>
<keyword evidence="4" id="KW-1185">Reference proteome</keyword>
<evidence type="ECO:0000256" key="1">
    <source>
        <dbReference type="SAM" id="Phobius"/>
    </source>
</evidence>
<evidence type="ECO:0000313" key="4">
    <source>
        <dbReference type="Proteomes" id="UP001139447"/>
    </source>
</evidence>
<gene>
    <name evidence="3" type="ORF">MMF98_15385</name>
</gene>
<keyword evidence="1" id="KW-1133">Transmembrane helix</keyword>
<proteinExistence type="predicted"/>